<sequence>MSSSDLVASVINAHGGLPAYQSLNSISFTFSFTGATLGMKGRPQHVTPTATTFVQEQKTIYRGLGGSSDEEWIFTPSKVWKQRVSDGSIIEERDNPRAAFEDHTLETPWDDLHFLYFCGYAMYQYFHWPFLLAREDITTTELEPHTEGSLKWRVLEVSYPEYSTLATHARKQKYYVDSQSFLLRRHDYAPEVLAGANAAHFSYDPVKVGEFTWPSLRHIVAIGEIGPMMFGPIPTLIHLVMLKMAVQGKDGKQEVWSLD</sequence>
<keyword evidence="2" id="KW-1185">Reference proteome</keyword>
<dbReference type="AlphaFoldDB" id="A0A0N1NX11"/>
<dbReference type="GeneID" id="28736414"/>
<reference evidence="1 2" key="1">
    <citation type="submission" date="2015-06" db="EMBL/GenBank/DDBJ databases">
        <title>Draft genome of the ant-associated black yeast Phialophora attae CBS 131958.</title>
        <authorList>
            <person name="Moreno L.F."/>
            <person name="Stielow B.J."/>
            <person name="de Hoog S."/>
            <person name="Vicente V.A."/>
            <person name="Weiss V.A."/>
            <person name="de Vries M."/>
            <person name="Cruz L.M."/>
            <person name="Souza E.M."/>
        </authorList>
    </citation>
    <scope>NUCLEOTIDE SEQUENCE [LARGE SCALE GENOMIC DNA]</scope>
    <source>
        <strain evidence="1 2">CBS 131958</strain>
    </source>
</reference>
<dbReference type="VEuPathDB" id="FungiDB:AB675_4399"/>
<comment type="caution">
    <text evidence="1">The sequence shown here is derived from an EMBL/GenBank/DDBJ whole genome shotgun (WGS) entry which is preliminary data.</text>
</comment>
<evidence type="ECO:0000313" key="2">
    <source>
        <dbReference type="Proteomes" id="UP000038010"/>
    </source>
</evidence>
<organism evidence="1 2">
    <name type="scientific">Cyphellophora attinorum</name>
    <dbReference type="NCBI Taxonomy" id="1664694"/>
    <lineage>
        <taxon>Eukaryota</taxon>
        <taxon>Fungi</taxon>
        <taxon>Dikarya</taxon>
        <taxon>Ascomycota</taxon>
        <taxon>Pezizomycotina</taxon>
        <taxon>Eurotiomycetes</taxon>
        <taxon>Chaetothyriomycetidae</taxon>
        <taxon>Chaetothyriales</taxon>
        <taxon>Cyphellophoraceae</taxon>
        <taxon>Cyphellophora</taxon>
    </lineage>
</organism>
<dbReference type="Proteomes" id="UP000038010">
    <property type="component" value="Unassembled WGS sequence"/>
</dbReference>
<evidence type="ECO:0000313" key="1">
    <source>
        <dbReference type="EMBL" id="KPI36544.1"/>
    </source>
</evidence>
<dbReference type="OrthoDB" id="4874998at2759"/>
<protein>
    <submittedName>
        <fullName evidence="1">Uncharacterized protein</fullName>
    </submittedName>
</protein>
<gene>
    <name evidence="1" type="ORF">AB675_4399</name>
</gene>
<name>A0A0N1NX11_9EURO</name>
<dbReference type="EMBL" id="LFJN01000030">
    <property type="protein sequence ID" value="KPI36544.1"/>
    <property type="molecule type" value="Genomic_DNA"/>
</dbReference>
<proteinExistence type="predicted"/>
<accession>A0A0N1NX11</accession>
<dbReference type="RefSeq" id="XP_017996507.1">
    <property type="nucleotide sequence ID" value="XM_018144534.1"/>
</dbReference>